<gene>
    <name evidence="1" type="ORF">BDK89_0941</name>
</gene>
<dbReference type="InterPro" id="IPR011013">
    <property type="entry name" value="Gal_mutarotase_sf_dom"/>
</dbReference>
<dbReference type="AlphaFoldDB" id="A0A4R7HWH7"/>
<proteinExistence type="predicted"/>
<dbReference type="InterPro" id="IPR014718">
    <property type="entry name" value="GH-type_carb-bd"/>
</dbReference>
<dbReference type="GO" id="GO:0016853">
    <property type="term" value="F:isomerase activity"/>
    <property type="evidence" value="ECO:0007669"/>
    <property type="project" value="InterPro"/>
</dbReference>
<dbReference type="GO" id="GO:0005975">
    <property type="term" value="P:carbohydrate metabolic process"/>
    <property type="evidence" value="ECO:0007669"/>
    <property type="project" value="InterPro"/>
</dbReference>
<evidence type="ECO:0000313" key="1">
    <source>
        <dbReference type="EMBL" id="TDT15371.1"/>
    </source>
</evidence>
<dbReference type="GO" id="GO:0030246">
    <property type="term" value="F:carbohydrate binding"/>
    <property type="evidence" value="ECO:0007669"/>
    <property type="project" value="InterPro"/>
</dbReference>
<dbReference type="Proteomes" id="UP000294558">
    <property type="component" value="Unassembled WGS sequence"/>
</dbReference>
<reference evidence="1 2" key="1">
    <citation type="submission" date="2019-03" db="EMBL/GenBank/DDBJ databases">
        <title>Sequencing the genomes of 1000 actinobacteria strains.</title>
        <authorList>
            <person name="Klenk H.-P."/>
        </authorList>
    </citation>
    <scope>NUCLEOTIDE SEQUENCE [LARGE SCALE GENOMIC DNA]</scope>
    <source>
        <strain evidence="1 2">DSM 18936</strain>
    </source>
</reference>
<dbReference type="Pfam" id="PF01263">
    <property type="entry name" value="Aldose_epim"/>
    <property type="match status" value="1"/>
</dbReference>
<sequence>MGDNGGVTTAPIQLTTERISATIDPRRGGRLTQLTVDGAPLLVGYDDAAEVLAGGVAGEVGADDAGEVPATGWGSFPMVPWAGRIRHGRFSFGGSEYHLPINHEDHAIHGVGFIAAWDTAAVDPRSARLHFSMPADHTWPFGGEVAQRFEVDATGITTTMTVTATDRPFPVSFGWHPWFRKPSAVVFSPTSMYRRDDDHVAVDELIPVPDGPWDDCFVNTEPVTLSVGDIAVRITSDCDHWVVYDERSYATCVEPQTGPPDAFNIAPRRLEPGESVSAWYRIAVE</sequence>
<name>A0A4R7HWH7_9ACTN</name>
<accession>A0A4R7HWH7</accession>
<protein>
    <submittedName>
        <fullName evidence="1">Aldose 1-epimerase</fullName>
    </submittedName>
</protein>
<evidence type="ECO:0000313" key="2">
    <source>
        <dbReference type="Proteomes" id="UP000294558"/>
    </source>
</evidence>
<dbReference type="Gene3D" id="2.70.98.10">
    <property type="match status" value="1"/>
</dbReference>
<dbReference type="EMBL" id="SOAU01000001">
    <property type="protein sequence ID" value="TDT15371.1"/>
    <property type="molecule type" value="Genomic_DNA"/>
</dbReference>
<dbReference type="InterPro" id="IPR008183">
    <property type="entry name" value="Aldose_1/G6P_1-epimerase"/>
</dbReference>
<keyword evidence="2" id="KW-1185">Reference proteome</keyword>
<dbReference type="SUPFAM" id="SSF74650">
    <property type="entry name" value="Galactose mutarotase-like"/>
    <property type="match status" value="1"/>
</dbReference>
<comment type="caution">
    <text evidence="1">The sequence shown here is derived from an EMBL/GenBank/DDBJ whole genome shotgun (WGS) entry which is preliminary data.</text>
</comment>
<organism evidence="1 2">
    <name type="scientific">Ilumatobacter fluminis</name>
    <dbReference type="NCBI Taxonomy" id="467091"/>
    <lineage>
        <taxon>Bacteria</taxon>
        <taxon>Bacillati</taxon>
        <taxon>Actinomycetota</taxon>
        <taxon>Acidimicrobiia</taxon>
        <taxon>Acidimicrobiales</taxon>
        <taxon>Ilumatobacteraceae</taxon>
        <taxon>Ilumatobacter</taxon>
    </lineage>
</organism>